<proteinExistence type="predicted"/>
<dbReference type="InterPro" id="IPR015424">
    <property type="entry name" value="PyrdxlP-dep_Trfase"/>
</dbReference>
<dbReference type="InterPro" id="IPR015421">
    <property type="entry name" value="PyrdxlP-dep_Trfase_major"/>
</dbReference>
<dbReference type="InterPro" id="IPR015422">
    <property type="entry name" value="PyrdxlP-dep_Trfase_small"/>
</dbReference>
<dbReference type="Proteomes" id="UP000013776">
    <property type="component" value="Unassembled WGS sequence"/>
</dbReference>
<dbReference type="SUPFAM" id="SSF53383">
    <property type="entry name" value="PLP-dependent transferases"/>
    <property type="match status" value="1"/>
</dbReference>
<dbReference type="Pfam" id="PF00266">
    <property type="entry name" value="Aminotran_5"/>
    <property type="match status" value="1"/>
</dbReference>
<dbReference type="PANTHER" id="PTHR43586">
    <property type="entry name" value="CYSTEINE DESULFURASE"/>
    <property type="match status" value="1"/>
</dbReference>
<organism evidence="2 3">
    <name type="scientific">Taphrina deformans (strain PYCC 5710 / ATCC 11124 / CBS 356.35 / IMI 108563 / JCM 9778 / NBRC 8474)</name>
    <name type="common">Peach leaf curl fungus</name>
    <name type="synonym">Lalaria deformans</name>
    <dbReference type="NCBI Taxonomy" id="1097556"/>
    <lineage>
        <taxon>Eukaryota</taxon>
        <taxon>Fungi</taxon>
        <taxon>Dikarya</taxon>
        <taxon>Ascomycota</taxon>
        <taxon>Taphrinomycotina</taxon>
        <taxon>Taphrinomycetes</taxon>
        <taxon>Taphrinales</taxon>
        <taxon>Taphrinaceae</taxon>
        <taxon>Taphrina</taxon>
    </lineage>
</organism>
<sequence length="405" mass="44337">MNIDTVRSRFPALNASQAIYADNAGGTQVLDSVIDHVSEYYRSTNAQLGGLYPVSKSSADAVQAGLVAGASFIHADPSEVVFGSSTTQLFTNLSLVLDLSAGDELIVSEMDHEANIAPWHRIAAIRGCRVIPWKVRRDTEALHLDDLRGLLSDQTRLVTVTHSSNMLGTINPVKEIAALVHAHSSARVVVDGVAFAPHRLIDVQDLGVDFYCFSWYKVYGPHIAMLYASNAAQSSLGTLKHYFHDGDDLSTRLGLAGNAYELQSSIPEVVGYLSTVDPAGSRDQRTSLQSSFDSIAQHEEALQTIILNHLLSRPDTFRVWGSKSVSRHDRMPLISFTVTGVKSSDVVARILANSQFGIRNGHMYSKRLMDHLGCDPAEYAIRISLCHYNSLEEAQDFVAILKQVI</sequence>
<dbReference type="Gene3D" id="3.40.640.10">
    <property type="entry name" value="Type I PLP-dependent aspartate aminotransferase-like (Major domain)"/>
    <property type="match status" value="1"/>
</dbReference>
<evidence type="ECO:0000313" key="2">
    <source>
        <dbReference type="EMBL" id="CCG81533.1"/>
    </source>
</evidence>
<feature type="domain" description="Aminotransferase class V" evidence="1">
    <location>
        <begin position="19"/>
        <end position="396"/>
    </location>
</feature>
<dbReference type="eggNOG" id="KOG1549">
    <property type="taxonomic scope" value="Eukaryota"/>
</dbReference>
<reference evidence="2 3" key="1">
    <citation type="journal article" date="2013" name="MBio">
        <title>Genome sequencing of the plant pathogen Taphrina deformans, the causal agent of peach leaf curl.</title>
        <authorList>
            <person name="Cisse O.H."/>
            <person name="Almeida J.M.G.C.F."/>
            <person name="Fonseca A."/>
            <person name="Kumar A.A."/>
            <person name="Salojaervi J."/>
            <person name="Overmyer K."/>
            <person name="Hauser P.M."/>
            <person name="Pagni M."/>
        </authorList>
    </citation>
    <scope>NUCLEOTIDE SEQUENCE [LARGE SCALE GENOMIC DNA]</scope>
    <source>
        <strain evidence="3">PYCC 5710 / ATCC 11124 / CBS 356.35 / IMI 108563 / JCM 9778 / NBRC 8474</strain>
    </source>
</reference>
<keyword evidence="3" id="KW-1185">Reference proteome</keyword>
<comment type="caution">
    <text evidence="2">The sequence shown here is derived from an EMBL/GenBank/DDBJ whole genome shotgun (WGS) entry which is preliminary data.</text>
</comment>
<keyword evidence="2" id="KW-0808">Transferase</keyword>
<evidence type="ECO:0000259" key="1">
    <source>
        <dbReference type="Pfam" id="PF00266"/>
    </source>
</evidence>
<name>R4XB29_TAPDE</name>
<dbReference type="Gene3D" id="3.90.1150.10">
    <property type="entry name" value="Aspartate Aminotransferase, domain 1"/>
    <property type="match status" value="1"/>
</dbReference>
<dbReference type="PANTHER" id="PTHR43586:SF21">
    <property type="entry name" value="PYRIDOXAL PHOSPHATE (PLP)-DEPENDENT ASPARTATE AMINOTRANSFERASE SUPERFAMILY"/>
    <property type="match status" value="1"/>
</dbReference>
<dbReference type="EMBL" id="CAHR02000043">
    <property type="protein sequence ID" value="CCG81533.1"/>
    <property type="molecule type" value="Genomic_DNA"/>
</dbReference>
<dbReference type="VEuPathDB" id="FungiDB:TAPDE_001374"/>
<gene>
    <name evidence="2" type="ORF">TAPDE_001374</name>
</gene>
<accession>R4XB29</accession>
<dbReference type="InterPro" id="IPR000192">
    <property type="entry name" value="Aminotrans_V_dom"/>
</dbReference>
<dbReference type="STRING" id="1097556.R4XB29"/>
<dbReference type="GO" id="GO:0008483">
    <property type="term" value="F:transaminase activity"/>
    <property type="evidence" value="ECO:0007669"/>
    <property type="project" value="UniProtKB-KW"/>
</dbReference>
<dbReference type="AlphaFoldDB" id="R4XB29"/>
<evidence type="ECO:0000313" key="3">
    <source>
        <dbReference type="Proteomes" id="UP000013776"/>
    </source>
</evidence>
<keyword evidence="2" id="KW-0032">Aminotransferase</keyword>
<dbReference type="OrthoDB" id="420046at2759"/>
<protein>
    <submittedName>
        <fullName evidence="2">Aminotransferase</fullName>
    </submittedName>
</protein>